<evidence type="ECO:0000259" key="11">
    <source>
        <dbReference type="PROSITE" id="PS50112"/>
    </source>
</evidence>
<geneLocation type="plasmid" evidence="13 14">
    <name>unnamed</name>
</geneLocation>
<dbReference type="Gene3D" id="3.40.50.2300">
    <property type="match status" value="2"/>
</dbReference>
<dbReference type="InterPro" id="IPR001610">
    <property type="entry name" value="PAC"/>
</dbReference>
<evidence type="ECO:0000259" key="9">
    <source>
        <dbReference type="PROSITE" id="PS50109"/>
    </source>
</evidence>
<feature type="domain" description="PAS" evidence="11">
    <location>
        <begin position="70"/>
        <end position="119"/>
    </location>
</feature>
<dbReference type="PROSITE" id="PS50109">
    <property type="entry name" value="HIS_KIN"/>
    <property type="match status" value="1"/>
</dbReference>
<keyword evidence="3 7" id="KW-0597">Phosphoprotein</keyword>
<protein>
    <recommendedName>
        <fullName evidence="2">histidine kinase</fullName>
        <ecNumber evidence="2">2.7.13.3</ecNumber>
    </recommendedName>
</protein>
<evidence type="ECO:0000256" key="8">
    <source>
        <dbReference type="SAM" id="MobiDB-lite"/>
    </source>
</evidence>
<evidence type="ECO:0000256" key="4">
    <source>
        <dbReference type="ARBA" id="ARBA00022679"/>
    </source>
</evidence>
<dbReference type="CDD" id="cd00130">
    <property type="entry name" value="PAS"/>
    <property type="match status" value="3"/>
</dbReference>
<dbReference type="InterPro" id="IPR036890">
    <property type="entry name" value="HATPase_C_sf"/>
</dbReference>
<feature type="domain" description="PAS" evidence="11">
    <location>
        <begin position="355"/>
        <end position="425"/>
    </location>
</feature>
<dbReference type="Gene3D" id="1.10.287.130">
    <property type="match status" value="1"/>
</dbReference>
<dbReference type="InterPro" id="IPR013767">
    <property type="entry name" value="PAS_fold"/>
</dbReference>
<evidence type="ECO:0000259" key="10">
    <source>
        <dbReference type="PROSITE" id="PS50110"/>
    </source>
</evidence>
<dbReference type="Gene3D" id="2.10.70.100">
    <property type="match status" value="1"/>
</dbReference>
<dbReference type="Proteomes" id="UP000193017">
    <property type="component" value="Plasmid unnamed"/>
</dbReference>
<dbReference type="SMART" id="SM00388">
    <property type="entry name" value="HisKA"/>
    <property type="match status" value="1"/>
</dbReference>
<dbReference type="NCBIfam" id="TIGR00229">
    <property type="entry name" value="sensory_box"/>
    <property type="match status" value="2"/>
</dbReference>
<dbReference type="InterPro" id="IPR011006">
    <property type="entry name" value="CheY-like_superfamily"/>
</dbReference>
<feature type="domain" description="Response regulatory" evidence="10">
    <location>
        <begin position="866"/>
        <end position="979"/>
    </location>
</feature>
<dbReference type="SMART" id="SM00091">
    <property type="entry name" value="PAS"/>
    <property type="match status" value="3"/>
</dbReference>
<dbReference type="FunFam" id="3.30.450.20:FF:000099">
    <property type="entry name" value="Sensory box sensor histidine kinase"/>
    <property type="match status" value="1"/>
</dbReference>
<dbReference type="GO" id="GO:0005886">
    <property type="term" value="C:plasma membrane"/>
    <property type="evidence" value="ECO:0007669"/>
    <property type="project" value="TreeGrafter"/>
</dbReference>
<feature type="modified residue" description="4-aspartylphosphate" evidence="7">
    <location>
        <position position="915"/>
    </location>
</feature>
<comment type="catalytic activity">
    <reaction evidence="1">
        <text>ATP + protein L-histidine = ADP + protein N-phospho-L-histidine.</text>
        <dbReference type="EC" id="2.7.13.3"/>
    </reaction>
</comment>
<dbReference type="InterPro" id="IPR001789">
    <property type="entry name" value="Sig_transdc_resp-reg_receiver"/>
</dbReference>
<dbReference type="InterPro" id="IPR029016">
    <property type="entry name" value="GAF-like_dom_sf"/>
</dbReference>
<dbReference type="InterPro" id="IPR004358">
    <property type="entry name" value="Sig_transdc_His_kin-like_C"/>
</dbReference>
<evidence type="ECO:0000256" key="3">
    <source>
        <dbReference type="ARBA" id="ARBA00022553"/>
    </source>
</evidence>
<dbReference type="SUPFAM" id="SSF55785">
    <property type="entry name" value="PYP-like sensor domain (PAS domain)"/>
    <property type="match status" value="3"/>
</dbReference>
<feature type="domain" description="Response regulatory" evidence="10">
    <location>
        <begin position="988"/>
        <end position="1105"/>
    </location>
</feature>
<accession>A0A1W6D1N8</accession>
<name>A0A1W6D1N8_9RHOB</name>
<keyword evidence="4" id="KW-0808">Transferase</keyword>
<keyword evidence="5" id="KW-0418">Kinase</keyword>
<dbReference type="Gene3D" id="3.30.565.10">
    <property type="entry name" value="Histidine kinase-like ATPase, C-terminal domain"/>
    <property type="match status" value="1"/>
</dbReference>
<dbReference type="PROSITE" id="PS50110">
    <property type="entry name" value="RESPONSE_REGULATORY"/>
    <property type="match status" value="2"/>
</dbReference>
<dbReference type="Gene3D" id="3.30.450.40">
    <property type="match status" value="1"/>
</dbReference>
<evidence type="ECO:0000256" key="6">
    <source>
        <dbReference type="ARBA" id="ARBA00023012"/>
    </source>
</evidence>
<dbReference type="PROSITE" id="PS50112">
    <property type="entry name" value="PAS"/>
    <property type="match status" value="2"/>
</dbReference>
<dbReference type="InterPro" id="IPR013655">
    <property type="entry name" value="PAS_fold_3"/>
</dbReference>
<keyword evidence="14" id="KW-1185">Reference proteome</keyword>
<gene>
    <name evidence="13" type="ORF">B0A89_14450</name>
</gene>
<dbReference type="PRINTS" id="PR00344">
    <property type="entry name" value="BCTRLSENSOR"/>
</dbReference>
<dbReference type="InterPro" id="IPR003661">
    <property type="entry name" value="HisK_dim/P_dom"/>
</dbReference>
<organism evidence="13 14">
    <name type="scientific">Paracoccus contaminans</name>
    <dbReference type="NCBI Taxonomy" id="1945662"/>
    <lineage>
        <taxon>Bacteria</taxon>
        <taxon>Pseudomonadati</taxon>
        <taxon>Pseudomonadota</taxon>
        <taxon>Alphaproteobacteria</taxon>
        <taxon>Rhodobacterales</taxon>
        <taxon>Paracoccaceae</taxon>
        <taxon>Paracoccus</taxon>
    </lineage>
</organism>
<dbReference type="Pfam" id="PF02518">
    <property type="entry name" value="HATPase_c"/>
    <property type="match status" value="1"/>
</dbReference>
<evidence type="ECO:0000256" key="1">
    <source>
        <dbReference type="ARBA" id="ARBA00000085"/>
    </source>
</evidence>
<dbReference type="AlphaFoldDB" id="A0A1W6D1N8"/>
<dbReference type="EMBL" id="CP020613">
    <property type="protein sequence ID" value="ARJ71021.1"/>
    <property type="molecule type" value="Genomic_DNA"/>
</dbReference>
<dbReference type="FunFam" id="3.30.565.10:FF:000010">
    <property type="entry name" value="Sensor histidine kinase RcsC"/>
    <property type="match status" value="1"/>
</dbReference>
<keyword evidence="13" id="KW-0614">Plasmid</keyword>
<sequence length="1117" mass="121029">MASLLRAVTIALRGAACRGQIVPITPARRNGRPRSGLRRAATPLPHEATLDPATPAPADARGPLPDRAELDALGLGVYCLDDEGRCTYANPACLAMLGYGAGEVLGRNMHDLIHHSHPDGSAYPQSACPMVATRMTGRPVRLSNEVLWRRDGSFFTAEYSAWPLIEGERIAGSVVTLVDTAQLGGASDRLALQVTVSRLLAGMAEPAEVLTRLLAAVGGSLGFQAGFFWDVSHRERQLTATASWSAPGFDAGALIDRTMSLTLDRGDDLPGRAWEAGEILSGPPEGRAAAAREAGLVWALAIPARLGRRVLGVIELYAARPLEAGDELIDSAAAIGQQAGQYLRRRRAEAALRDREEEFRDFAENLPQLTWIADATGAINWFNRRWHDYTGTAPGQSEGWGWAALHHPDHAERAEASYRAAVKAGTVWEDTFPLRGKDGRYRWFLSRAVPIPDEDGRISRWFGTNTDITAQRQAEARALAAERRLRFALQVARIGSWSWDIERDTLEADEGFRTLFDLDPGEADLPAADLLARLHPEDAARVTEALALARREEGEFDLEFRLCTREGEVRWAVLRGSVERRPFGRGIYALGITWDVTEQKRREEDLAAAKLVAEEANRAKSQFIANMSHELRTPLSAIIGYAELLEEEAADLGDAGGNMAEDLSKIEVSARHLLSLINGVLDLSKIEAGKMEVEVETFDLAPLLDEVCTTVEGLMAKKDNRFAADIAPALGAMQSDPVKLRQCLFNLLSNAAKFTEGGAVRLTARRTGGRLVFRVADTGIGMTPEQQERLFQRFTQADVSTTRRFGGTGLGLALTKAFAEMLGGSIAVESAEGKGTTFTLTLPADLRHPEGPDAAAPDAADAAGGQVLVIDDDPHMRDLLARFLGRDGLGVATAANGQDGLALARALSPSAIILDVMMPRMDGWAVLSALKADPDLAEIPVIMVSMIRETGLAYSLGAADYLTKPVDWQRLKDTVDRHRLPSAPPAGLALLVEGDAPAREELARLLEGEGWEVAQAEAAGPARLRLAERRPDLILVNLDLPQVGGFALLGELRRDPALRRIPVIALTEGALPPEERAGLRDQVRQVIQPGEESVDELLNELKRIAAERAQARMKGQG</sequence>
<dbReference type="GO" id="GO:0009927">
    <property type="term" value="F:histidine phosphotransfer kinase activity"/>
    <property type="evidence" value="ECO:0007669"/>
    <property type="project" value="TreeGrafter"/>
</dbReference>
<dbReference type="EC" id="2.7.13.3" evidence="2"/>
<evidence type="ECO:0000256" key="2">
    <source>
        <dbReference type="ARBA" id="ARBA00012438"/>
    </source>
</evidence>
<dbReference type="InterPro" id="IPR005467">
    <property type="entry name" value="His_kinase_dom"/>
</dbReference>
<evidence type="ECO:0000256" key="5">
    <source>
        <dbReference type="ARBA" id="ARBA00022777"/>
    </source>
</evidence>
<dbReference type="SUPFAM" id="SSF55874">
    <property type="entry name" value="ATPase domain of HSP90 chaperone/DNA topoisomerase II/histidine kinase"/>
    <property type="match status" value="1"/>
</dbReference>
<proteinExistence type="predicted"/>
<dbReference type="InterPro" id="IPR000014">
    <property type="entry name" value="PAS"/>
</dbReference>
<dbReference type="SUPFAM" id="SSF52172">
    <property type="entry name" value="CheY-like"/>
    <property type="match status" value="2"/>
</dbReference>
<dbReference type="InterPro" id="IPR036097">
    <property type="entry name" value="HisK_dim/P_sf"/>
</dbReference>
<evidence type="ECO:0000256" key="7">
    <source>
        <dbReference type="PROSITE-ProRule" id="PRU00169"/>
    </source>
</evidence>
<dbReference type="GO" id="GO:0006355">
    <property type="term" value="P:regulation of DNA-templated transcription"/>
    <property type="evidence" value="ECO:0007669"/>
    <property type="project" value="InterPro"/>
</dbReference>
<dbReference type="SMART" id="SM00086">
    <property type="entry name" value="PAC"/>
    <property type="match status" value="2"/>
</dbReference>
<feature type="domain" description="PAC" evidence="12">
    <location>
        <begin position="428"/>
        <end position="480"/>
    </location>
</feature>
<dbReference type="Pfam" id="PF00512">
    <property type="entry name" value="HisKA"/>
    <property type="match status" value="1"/>
</dbReference>
<evidence type="ECO:0000313" key="14">
    <source>
        <dbReference type="Proteomes" id="UP000193017"/>
    </source>
</evidence>
<dbReference type="SUPFAM" id="SSF55781">
    <property type="entry name" value="GAF domain-like"/>
    <property type="match status" value="1"/>
</dbReference>
<dbReference type="Pfam" id="PF08447">
    <property type="entry name" value="PAS_3"/>
    <property type="match status" value="2"/>
</dbReference>
<dbReference type="CDD" id="cd16922">
    <property type="entry name" value="HATPase_EvgS-ArcB-TorS-like"/>
    <property type="match status" value="1"/>
</dbReference>
<comment type="caution">
    <text evidence="7">Lacks conserved residue(s) required for the propagation of feature annotation.</text>
</comment>
<dbReference type="PANTHER" id="PTHR43047:SF72">
    <property type="entry name" value="OSMOSENSING HISTIDINE PROTEIN KINASE SLN1"/>
    <property type="match status" value="1"/>
</dbReference>
<feature type="domain" description="PAC" evidence="12">
    <location>
        <begin position="556"/>
        <end position="608"/>
    </location>
</feature>
<reference evidence="13 14" key="1">
    <citation type="submission" date="2017-03" db="EMBL/GenBank/DDBJ databases">
        <title>Genome sequence of Paracoccus contaminans isolated from a water microcosm.</title>
        <authorList>
            <person name="Aurass P."/>
            <person name="Karste S."/>
            <person name="Trost E."/>
            <person name="Glaeser S.P."/>
            <person name="Kaempfer P."/>
            <person name="Flieger A."/>
        </authorList>
    </citation>
    <scope>NUCLEOTIDE SEQUENCE [LARGE SCALE GENOMIC DNA]</scope>
    <source>
        <strain evidence="14">RKI 16-01929T\LMG 29738T\CCM 8701T\CIP 111112T</strain>
        <plasmid evidence="14">Plasmid unnamed</plasmid>
    </source>
</reference>
<dbReference type="PROSITE" id="PS50113">
    <property type="entry name" value="PAC"/>
    <property type="match status" value="2"/>
</dbReference>
<dbReference type="SUPFAM" id="SSF47384">
    <property type="entry name" value="Homodimeric domain of signal transducing histidine kinase"/>
    <property type="match status" value="1"/>
</dbReference>
<dbReference type="PANTHER" id="PTHR43047">
    <property type="entry name" value="TWO-COMPONENT HISTIDINE PROTEIN KINASE"/>
    <property type="match status" value="1"/>
</dbReference>
<evidence type="ECO:0000313" key="13">
    <source>
        <dbReference type="EMBL" id="ARJ71021.1"/>
    </source>
</evidence>
<dbReference type="InterPro" id="IPR003594">
    <property type="entry name" value="HATPase_dom"/>
</dbReference>
<feature type="region of interest" description="Disordered" evidence="8">
    <location>
        <begin position="26"/>
        <end position="65"/>
    </location>
</feature>
<dbReference type="Pfam" id="PF13185">
    <property type="entry name" value="GAF_2"/>
    <property type="match status" value="1"/>
</dbReference>
<dbReference type="Pfam" id="PF00989">
    <property type="entry name" value="PAS"/>
    <property type="match status" value="1"/>
</dbReference>
<evidence type="ECO:0000259" key="12">
    <source>
        <dbReference type="PROSITE" id="PS50113"/>
    </source>
</evidence>
<dbReference type="CDD" id="cd00082">
    <property type="entry name" value="HisKA"/>
    <property type="match status" value="1"/>
</dbReference>
<keyword evidence="6" id="KW-0902">Two-component regulatory system</keyword>
<dbReference type="Pfam" id="PF00072">
    <property type="entry name" value="Response_reg"/>
    <property type="match status" value="2"/>
</dbReference>
<feature type="compositionally biased region" description="Low complexity" evidence="8">
    <location>
        <begin position="50"/>
        <end position="60"/>
    </location>
</feature>
<dbReference type="InterPro" id="IPR000700">
    <property type="entry name" value="PAS-assoc_C"/>
</dbReference>
<dbReference type="GO" id="GO:0000155">
    <property type="term" value="F:phosphorelay sensor kinase activity"/>
    <property type="evidence" value="ECO:0007669"/>
    <property type="project" value="InterPro"/>
</dbReference>
<dbReference type="SMART" id="SM00387">
    <property type="entry name" value="HATPase_c"/>
    <property type="match status" value="1"/>
</dbReference>
<dbReference type="CDD" id="cd17574">
    <property type="entry name" value="REC_OmpR"/>
    <property type="match status" value="1"/>
</dbReference>
<dbReference type="InterPro" id="IPR003018">
    <property type="entry name" value="GAF"/>
</dbReference>
<dbReference type="SMART" id="SM00448">
    <property type="entry name" value="REC"/>
    <property type="match status" value="2"/>
</dbReference>
<dbReference type="KEGG" id="pcon:B0A89_14450"/>
<dbReference type="InterPro" id="IPR035965">
    <property type="entry name" value="PAS-like_dom_sf"/>
</dbReference>
<dbReference type="Gene3D" id="3.30.450.20">
    <property type="entry name" value="PAS domain"/>
    <property type="match status" value="3"/>
</dbReference>
<feature type="domain" description="Histidine kinase" evidence="9">
    <location>
        <begin position="626"/>
        <end position="846"/>
    </location>
</feature>